<dbReference type="OMA" id="TFCQMNP"/>
<dbReference type="Gene3D" id="3.40.50.300">
    <property type="entry name" value="P-loop containing nucleotide triphosphate hydrolases"/>
    <property type="match status" value="2"/>
</dbReference>
<evidence type="ECO:0000256" key="10">
    <source>
        <dbReference type="ARBA" id="ARBA00022723"/>
    </source>
</evidence>
<dbReference type="Proteomes" id="UP000694857">
    <property type="component" value="Chromosome 7"/>
</dbReference>
<keyword evidence="35" id="KW-1185">Reference proteome</keyword>
<dbReference type="CDD" id="cd15807">
    <property type="entry name" value="MDA5_C"/>
    <property type="match status" value="1"/>
</dbReference>
<dbReference type="CDD" id="cd12090">
    <property type="entry name" value="MDA5_ID"/>
    <property type="match status" value="1"/>
</dbReference>
<dbReference type="GO" id="GO:0032755">
    <property type="term" value="P:positive regulation of interleukin-6 production"/>
    <property type="evidence" value="ECO:0007669"/>
    <property type="project" value="Ensembl"/>
</dbReference>
<evidence type="ECO:0000256" key="7">
    <source>
        <dbReference type="ARBA" id="ARBA00022499"/>
    </source>
</evidence>
<dbReference type="GO" id="GO:0003725">
    <property type="term" value="F:double-stranded RNA binding"/>
    <property type="evidence" value="ECO:0007669"/>
    <property type="project" value="Ensembl"/>
</dbReference>
<evidence type="ECO:0000259" key="33">
    <source>
        <dbReference type="PROSITE" id="PS51789"/>
    </source>
</evidence>
<feature type="compositionally biased region" description="Low complexity" evidence="30">
    <location>
        <begin position="276"/>
        <end position="288"/>
    </location>
</feature>
<evidence type="ECO:0000256" key="26">
    <source>
        <dbReference type="ARBA" id="ARBA00075666"/>
    </source>
</evidence>
<keyword evidence="19" id="KW-0694">RNA-binding</keyword>
<keyword evidence="22" id="KW-0539">Nucleus</keyword>
<dbReference type="PROSITE" id="PS51192">
    <property type="entry name" value="HELICASE_ATP_BIND_1"/>
    <property type="match status" value="1"/>
</dbReference>
<comment type="subunit">
    <text evidence="24">Monomer in the absence of ligands and homodimerizes in the presence of dsRNA ligands. Can assemble into helical or linear polymeric filaments on long dsRNA. Interacts with MAVS/IPS1. Interacts (via the CARD domains) with TKFC, the interaction is inhibited by viral infection. Interacts with PCBP2. Interacts with NLRC5. Interacts with PIAS2-beta. Interacts with DDX60. Interacts with ANKRD17. Interacts with IKBKE. Interacts with ATG5 and ATG12, either as ATG5 and ATG12 monomers or as ATG12-ATG5 conjugates. Interacts with ZCCHC3; leading to activate IFIH1/MDA5. Interacts with RNF123. Interacts with DDX3X. Interacts with NOD1; this interaction promotes transcription of antiviral genes and inhibition of viral replication. Interacts with ECSIT; this interaction bridges IFIH1 to the MAVS complex at the mitochondrion.</text>
</comment>
<keyword evidence="11" id="KW-0677">Repeat</keyword>
<evidence type="ECO:0000256" key="23">
    <source>
        <dbReference type="ARBA" id="ARBA00049390"/>
    </source>
</evidence>
<dbReference type="PROSITE" id="PS51789">
    <property type="entry name" value="RLR_CTR"/>
    <property type="match status" value="1"/>
</dbReference>
<evidence type="ECO:0000313" key="35">
    <source>
        <dbReference type="Proteomes" id="UP000694857"/>
    </source>
</evidence>
<dbReference type="GO" id="GO:0038187">
    <property type="term" value="F:pattern recognition receptor activity"/>
    <property type="evidence" value="ECO:0007669"/>
    <property type="project" value="Ensembl"/>
</dbReference>
<reference evidence="36" key="2">
    <citation type="submission" date="2025-04" db="UniProtKB">
        <authorList>
            <consortium name="RefSeq"/>
        </authorList>
    </citation>
    <scope>IDENTIFICATION</scope>
    <source>
        <tissue evidence="36">Epidermis and Blubber</tissue>
    </source>
</reference>
<dbReference type="GO" id="GO:0042802">
    <property type="term" value="F:identical protein binding"/>
    <property type="evidence" value="ECO:0007669"/>
    <property type="project" value="Ensembl"/>
</dbReference>
<dbReference type="InterPro" id="IPR006935">
    <property type="entry name" value="Helicase/UvrB_N"/>
</dbReference>
<keyword evidence="9" id="KW-0399">Innate immunity</keyword>
<evidence type="ECO:0000256" key="8">
    <source>
        <dbReference type="ARBA" id="ARBA00022553"/>
    </source>
</evidence>
<feature type="binding site" evidence="29">
    <location>
        <position position="955"/>
    </location>
    <ligand>
        <name>Zn(2+)</name>
        <dbReference type="ChEBI" id="CHEBI:29105"/>
    </ligand>
</feature>
<dbReference type="SUPFAM" id="SSF47986">
    <property type="entry name" value="DEATH domain"/>
    <property type="match status" value="1"/>
</dbReference>
<feature type="compositionally biased region" description="Polar residues" evidence="30">
    <location>
        <begin position="243"/>
        <end position="262"/>
    </location>
</feature>
<evidence type="ECO:0000256" key="30">
    <source>
        <dbReference type="SAM" id="MobiDB-lite"/>
    </source>
</evidence>
<keyword evidence="6" id="KW-0963">Cytoplasm</keyword>
<keyword evidence="8" id="KW-0597">Phosphoprotein</keyword>
<evidence type="ECO:0000256" key="9">
    <source>
        <dbReference type="ARBA" id="ARBA00022588"/>
    </source>
</evidence>
<dbReference type="PANTHER" id="PTHR14074:SF14">
    <property type="entry name" value="INTERFERON-INDUCED HELICASE C DOMAIN-CONTAINING PROTEIN 1"/>
    <property type="match status" value="1"/>
</dbReference>
<feature type="region of interest" description="Disordered" evidence="30">
    <location>
        <begin position="639"/>
        <end position="661"/>
    </location>
</feature>
<dbReference type="Pfam" id="PF11648">
    <property type="entry name" value="RIG-I_C-RD"/>
    <property type="match status" value="1"/>
</dbReference>
<evidence type="ECO:0000256" key="1">
    <source>
        <dbReference type="ARBA" id="ARBA00004123"/>
    </source>
</evidence>
<feature type="domain" description="Helicase C-terminal" evidence="32">
    <location>
        <begin position="693"/>
        <end position="870"/>
    </location>
</feature>
<keyword evidence="10 29" id="KW-0479">Metal-binding</keyword>
<dbReference type="GO" id="GO:0032727">
    <property type="term" value="P:positive regulation of interferon-alpha production"/>
    <property type="evidence" value="ECO:0007669"/>
    <property type="project" value="Ensembl"/>
</dbReference>
<evidence type="ECO:0000256" key="17">
    <source>
        <dbReference type="ARBA" id="ARBA00022843"/>
    </source>
</evidence>
<dbReference type="GO" id="GO:0005524">
    <property type="term" value="F:ATP binding"/>
    <property type="evidence" value="ECO:0007669"/>
    <property type="project" value="UniProtKB-KW"/>
</dbReference>
<protein>
    <recommendedName>
        <fullName evidence="25">Interferon-induced helicase C domain-containing protein 1</fullName>
        <ecNumber evidence="5">3.6.4.13</ecNumber>
    </recommendedName>
    <alternativeName>
        <fullName evidence="26">Helicase with 2 CARD domains</fullName>
    </alternativeName>
    <alternativeName>
        <fullName evidence="28">Melanoma differentiation-associated protein 5</fullName>
    </alternativeName>
    <alternativeName>
        <fullName evidence="27">RIG-I-like receptor 2</fullName>
    </alternativeName>
</protein>
<dbReference type="SMART" id="SM00490">
    <property type="entry name" value="HELICc"/>
    <property type="match status" value="1"/>
</dbReference>
<organism evidence="34">
    <name type="scientific">Balaenoptera musculus</name>
    <name type="common">Blue whale</name>
    <dbReference type="NCBI Taxonomy" id="9771"/>
    <lineage>
        <taxon>Eukaryota</taxon>
        <taxon>Metazoa</taxon>
        <taxon>Chordata</taxon>
        <taxon>Craniata</taxon>
        <taxon>Vertebrata</taxon>
        <taxon>Euteleostomi</taxon>
        <taxon>Mammalia</taxon>
        <taxon>Eutheria</taxon>
        <taxon>Laurasiatheria</taxon>
        <taxon>Artiodactyla</taxon>
        <taxon>Whippomorpha</taxon>
        <taxon>Cetacea</taxon>
        <taxon>Mysticeti</taxon>
        <taxon>Balaenopteridae</taxon>
        <taxon>Balaenoptera</taxon>
    </lineage>
</organism>
<dbReference type="GO" id="GO:0071360">
    <property type="term" value="P:cellular response to exogenous dsRNA"/>
    <property type="evidence" value="ECO:0007669"/>
    <property type="project" value="Ensembl"/>
</dbReference>
<dbReference type="InterPro" id="IPR011029">
    <property type="entry name" value="DEATH-like_dom_sf"/>
</dbReference>
<dbReference type="GO" id="GO:0060760">
    <property type="term" value="P:positive regulation of response to cytokine stimulus"/>
    <property type="evidence" value="ECO:0007669"/>
    <property type="project" value="Ensembl"/>
</dbReference>
<dbReference type="GO" id="GO:0140374">
    <property type="term" value="P:antiviral innate immune response"/>
    <property type="evidence" value="ECO:0007669"/>
    <property type="project" value="Ensembl"/>
</dbReference>
<dbReference type="GeneTree" id="ENSGT00940000153173"/>
<dbReference type="Ensembl" id="ENSBMST00010018599.1">
    <property type="protein sequence ID" value="ENSBMSP00010016832.1"/>
    <property type="gene ID" value="ENSBMSG00010012198.1"/>
</dbReference>
<proteinExistence type="inferred from homology"/>
<dbReference type="CDD" id="cd08818">
    <property type="entry name" value="CARD_MDA5_r1"/>
    <property type="match status" value="1"/>
</dbReference>
<dbReference type="SMART" id="SM00487">
    <property type="entry name" value="DEXDc"/>
    <property type="match status" value="1"/>
</dbReference>
<gene>
    <name evidence="34 36" type="primary">IFIH1</name>
</gene>
<feature type="domain" description="Helicase ATP-binding" evidence="31">
    <location>
        <begin position="315"/>
        <end position="508"/>
    </location>
</feature>
<evidence type="ECO:0000259" key="32">
    <source>
        <dbReference type="PROSITE" id="PS51194"/>
    </source>
</evidence>
<evidence type="ECO:0000256" key="6">
    <source>
        <dbReference type="ARBA" id="ARBA00022490"/>
    </source>
</evidence>
<evidence type="ECO:0000256" key="20">
    <source>
        <dbReference type="ARBA" id="ARBA00023118"/>
    </source>
</evidence>
<evidence type="ECO:0000313" key="34">
    <source>
        <dbReference type="Ensembl" id="ENSBMSP00010016832.1"/>
    </source>
</evidence>
<feature type="domain" description="RLR CTR" evidence="33">
    <location>
        <begin position="886"/>
        <end position="1014"/>
    </location>
</feature>
<evidence type="ECO:0000256" key="27">
    <source>
        <dbReference type="ARBA" id="ARBA00078831"/>
    </source>
</evidence>
<evidence type="ECO:0000313" key="36">
    <source>
        <dbReference type="RefSeq" id="XP_036714925.1"/>
    </source>
</evidence>
<dbReference type="CDD" id="cd18802">
    <property type="entry name" value="SF2_C_dicer"/>
    <property type="match status" value="1"/>
</dbReference>
<keyword evidence="12" id="KW-0547">Nucleotide-binding</keyword>
<dbReference type="GO" id="GO:0032760">
    <property type="term" value="P:positive regulation of tumor necrosis factor production"/>
    <property type="evidence" value="ECO:0007669"/>
    <property type="project" value="Ensembl"/>
</dbReference>
<feature type="compositionally biased region" description="Acidic residues" evidence="30">
    <location>
        <begin position="642"/>
        <end position="654"/>
    </location>
</feature>
<dbReference type="FunFam" id="1.20.1320.30:FF:000001">
    <property type="entry name" value="Interferon-induced with helicase C domain 1"/>
    <property type="match status" value="1"/>
</dbReference>
<dbReference type="InterPro" id="IPR031964">
    <property type="entry name" value="CARD_dom"/>
</dbReference>
<dbReference type="RefSeq" id="XP_036714925.1">
    <property type="nucleotide sequence ID" value="XM_036859030.1"/>
</dbReference>
<dbReference type="InterPro" id="IPR041204">
    <property type="entry name" value="RIG-I-like_C"/>
</dbReference>
<keyword evidence="7" id="KW-1017">Isopeptide bond</keyword>
<dbReference type="GO" id="GO:0003727">
    <property type="term" value="F:single-stranded RNA binding"/>
    <property type="evidence" value="ECO:0007669"/>
    <property type="project" value="Ensembl"/>
</dbReference>
<evidence type="ECO:0000256" key="2">
    <source>
        <dbReference type="ARBA" id="ARBA00004173"/>
    </source>
</evidence>
<dbReference type="Pfam" id="PF18119">
    <property type="entry name" value="RIG-I_C"/>
    <property type="match status" value="1"/>
</dbReference>
<dbReference type="GO" id="GO:0039530">
    <property type="term" value="P:MDA-5 signaling pathway"/>
    <property type="evidence" value="ECO:0007669"/>
    <property type="project" value="Ensembl"/>
</dbReference>
<keyword evidence="21" id="KW-0496">Mitochondrion</keyword>
<evidence type="ECO:0000256" key="25">
    <source>
        <dbReference type="ARBA" id="ARBA00071709"/>
    </source>
</evidence>
<dbReference type="PROSITE" id="PS51194">
    <property type="entry name" value="HELICASE_CTER"/>
    <property type="match status" value="1"/>
</dbReference>
<keyword evidence="15 29" id="KW-0862">Zinc</keyword>
<dbReference type="GO" id="GO:0043021">
    <property type="term" value="F:ribonucleoprotein complex binding"/>
    <property type="evidence" value="ECO:0007669"/>
    <property type="project" value="Ensembl"/>
</dbReference>
<dbReference type="FunFam" id="1.10.533.10:FF:000084">
    <property type="entry name" value="Interferon-induced with helicase C domain 1"/>
    <property type="match status" value="1"/>
</dbReference>
<dbReference type="GO" id="GO:0016925">
    <property type="term" value="P:protein sumoylation"/>
    <property type="evidence" value="ECO:0007669"/>
    <property type="project" value="Ensembl"/>
</dbReference>
<evidence type="ECO:0000256" key="19">
    <source>
        <dbReference type="ARBA" id="ARBA00022884"/>
    </source>
</evidence>
<dbReference type="GO" id="GO:0032728">
    <property type="term" value="P:positive regulation of interferon-beta production"/>
    <property type="evidence" value="ECO:0007669"/>
    <property type="project" value="Ensembl"/>
</dbReference>
<dbReference type="GO" id="GO:0098586">
    <property type="term" value="P:cellular response to virus"/>
    <property type="evidence" value="ECO:0007669"/>
    <property type="project" value="Ensembl"/>
</dbReference>
<evidence type="ECO:0000256" key="16">
    <source>
        <dbReference type="ARBA" id="ARBA00022840"/>
    </source>
</evidence>
<dbReference type="InterPro" id="IPR038557">
    <property type="entry name" value="RLR_C_sf"/>
</dbReference>
<dbReference type="GO" id="GO:0009299">
    <property type="term" value="P:mRNA transcription"/>
    <property type="evidence" value="ECO:0007669"/>
    <property type="project" value="Ensembl"/>
</dbReference>
<dbReference type="FunFam" id="2.170.150.30:FF:000002">
    <property type="entry name" value="Interferon-induced with helicase C domain 1"/>
    <property type="match status" value="1"/>
</dbReference>
<keyword evidence="16" id="KW-0067">ATP-binding</keyword>
<dbReference type="InterPro" id="IPR021673">
    <property type="entry name" value="RLR_CTR"/>
</dbReference>
<keyword evidence="13" id="KW-0378">Hydrolase</keyword>
<dbReference type="FunFam" id="3.40.50.300:FF:000893">
    <property type="entry name" value="Interferon-induced with helicase C domain 1"/>
    <property type="match status" value="1"/>
</dbReference>
<dbReference type="Gene3D" id="1.10.533.10">
    <property type="entry name" value="Death Domain, Fas"/>
    <property type="match status" value="2"/>
</dbReference>
<dbReference type="InterPro" id="IPR051363">
    <property type="entry name" value="RLR_Helicase"/>
</dbReference>
<accession>A0A8C0D9P8</accession>
<evidence type="ECO:0000256" key="3">
    <source>
        <dbReference type="ARBA" id="ARBA00004496"/>
    </source>
</evidence>
<dbReference type="Gene3D" id="2.170.150.30">
    <property type="entry name" value="RIG-I-like receptor, C-terminal regulatory domain"/>
    <property type="match status" value="1"/>
</dbReference>
<sequence>MSSDGCSADKNFCYLISCFRARVKMYIQVEPVLDYLTFLPAEVKEQIQRTAATTGNMQAADLLLDTLEKGVWPLGWARMFVDALRLAGNPLAARYVNPDLTDLPSPSFENAHDECLQLLNLLQPTLVDKLLVTDVLDTCVEEELLTVEDRNRVSAAENNGNEAGVRELLKRIVQKENWFSTFLTVLRQTGNCALAQELTGTHCNESNEESENLSPEDGPEVKEPLHLVTDQPSLEVWDRENNSSEPSFADSSVASESDTSLAEGSVSCLDESLGHNSNMGSDSGTMGSDSDEENAVQRASPEPEMHLRPYQLEVAQPALEGKNIIICLPTGSGKTRVAAYIAKDHLDKKKKASELGKVMVLVNKVPLVEQLFRKEFEPFLKKWYHVTRLSGDTQLKITFPEVVKSHDVIISTAQILENSLLNLEEGEDDGVQLSDFSLIIIDECHHTNKEAVYNNIMRRYLNQKLKNNRLEKKNKPVIPLPQILGLTASPGVGGAKKQAKAEEHILKICANLDAFTIKTVKENTHQLKDQIKEPCKKFVIADDTKEDPFKDKLLEIMTKIQTFCQISPMSDFGTQPYEQWLIQMEKKAAREGNRKDRVCAEHLRKYNEALQINDTIRMIDAYNHLETFYNDEKEKKFAVLGDDSDDDGDDEDAGDEKKPLKLDESDGFLMTLFLENKKMLKKLAVNPEHENEKLTKLRNTIMEQYTRAEESARGIIFTKTRQSAYALSQWITENEKFAEVGVKAHHLIGAGHSSEFKPMTQNEQKEVISKFRTGKINLLIATTVAEEGLDIKECNIVIRYGLVTNEIAMVQARGRARADESTYVLVAQRGSGVIEREAVNDFREKMMYKAIDRVQNMKPEEYTHKILELQMQSILEKKMKIKRSIAKQFKDNPSLISFLCKNCSVPACSGEDIHVIEKMHHVNMTPEFKKLYIVRGNKALQTKFADYQTNGEIICKKCGQAWGTMMVHKGLDLPCLKIKNFVVVFKNNLPKKQYKKWVELPMTFPDLNYSEYCLFSDED</sequence>
<keyword evidence="17" id="KW-0832">Ubl conjugation</keyword>
<dbReference type="Gene3D" id="1.20.1320.30">
    <property type="match status" value="1"/>
</dbReference>
<comment type="subcellular location">
    <subcellularLocation>
        <location evidence="3">Cytoplasm</location>
    </subcellularLocation>
    <subcellularLocation>
        <location evidence="2">Mitochondrion</location>
    </subcellularLocation>
    <subcellularLocation>
        <location evidence="1">Nucleus</location>
    </subcellularLocation>
</comment>
<dbReference type="GO" id="GO:0060337">
    <property type="term" value="P:type I interferon-mediated signaling pathway"/>
    <property type="evidence" value="ECO:0007669"/>
    <property type="project" value="Ensembl"/>
</dbReference>
<keyword evidence="18" id="KW-0391">Immunity</keyword>
<keyword evidence="14 36" id="KW-0347">Helicase</keyword>
<dbReference type="SUPFAM" id="SSF52540">
    <property type="entry name" value="P-loop containing nucleoside triphosphate hydrolases"/>
    <property type="match status" value="1"/>
</dbReference>
<dbReference type="InterPro" id="IPR027417">
    <property type="entry name" value="P-loop_NTPase"/>
</dbReference>
<evidence type="ECO:0000256" key="14">
    <source>
        <dbReference type="ARBA" id="ARBA00022806"/>
    </source>
</evidence>
<dbReference type="GO" id="GO:0003677">
    <property type="term" value="F:DNA binding"/>
    <property type="evidence" value="ECO:0007669"/>
    <property type="project" value="InterPro"/>
</dbReference>
<dbReference type="Pfam" id="PF04851">
    <property type="entry name" value="ResIII"/>
    <property type="match status" value="1"/>
</dbReference>
<reference evidence="34" key="1">
    <citation type="submission" date="2023-09" db="UniProtKB">
        <authorList>
            <consortium name="Ensembl"/>
        </authorList>
    </citation>
    <scope>IDENTIFICATION</scope>
</reference>
<dbReference type="Pfam" id="PF16739">
    <property type="entry name" value="CARD_2"/>
    <property type="match status" value="2"/>
</dbReference>
<feature type="binding site" evidence="29">
    <location>
        <position position="903"/>
    </location>
    <ligand>
        <name>Zn(2+)</name>
        <dbReference type="ChEBI" id="CHEBI:29105"/>
    </ligand>
</feature>
<feature type="region of interest" description="Disordered" evidence="30">
    <location>
        <begin position="203"/>
        <end position="306"/>
    </location>
</feature>
<evidence type="ECO:0000259" key="31">
    <source>
        <dbReference type="PROSITE" id="PS51192"/>
    </source>
</evidence>
<evidence type="ECO:0000256" key="28">
    <source>
        <dbReference type="ARBA" id="ARBA00081551"/>
    </source>
</evidence>
<evidence type="ECO:0000256" key="5">
    <source>
        <dbReference type="ARBA" id="ARBA00012552"/>
    </source>
</evidence>
<dbReference type="InterPro" id="IPR014001">
    <property type="entry name" value="Helicase_ATP-bd"/>
</dbReference>
<dbReference type="GO" id="GO:0016887">
    <property type="term" value="F:ATP hydrolysis activity"/>
    <property type="evidence" value="ECO:0007669"/>
    <property type="project" value="Ensembl"/>
</dbReference>
<evidence type="ECO:0000256" key="12">
    <source>
        <dbReference type="ARBA" id="ARBA00022741"/>
    </source>
</evidence>
<evidence type="ECO:0000256" key="15">
    <source>
        <dbReference type="ARBA" id="ARBA00022833"/>
    </source>
</evidence>
<feature type="binding site" evidence="29">
    <location>
        <position position="958"/>
    </location>
    <ligand>
        <name>Zn(2+)</name>
        <dbReference type="ChEBI" id="CHEBI:29105"/>
    </ligand>
</feature>
<dbReference type="FunFam" id="3.40.50.300:FF:000736">
    <property type="entry name" value="Interferon-induced helicase C domain-containing protein 1"/>
    <property type="match status" value="1"/>
</dbReference>
<dbReference type="GeneID" id="118898539"/>
<dbReference type="EC" id="3.6.4.13" evidence="5"/>
<dbReference type="PANTHER" id="PTHR14074">
    <property type="entry name" value="HELICASE WITH DEATH DOMAIN-RELATED"/>
    <property type="match status" value="1"/>
</dbReference>
<evidence type="ECO:0000256" key="18">
    <source>
        <dbReference type="ARBA" id="ARBA00022859"/>
    </source>
</evidence>
<evidence type="ECO:0000256" key="29">
    <source>
        <dbReference type="PROSITE-ProRule" id="PRU01125"/>
    </source>
</evidence>
<comment type="similarity">
    <text evidence="4">Belongs to the helicase family. RLR subfamily.</text>
</comment>
<dbReference type="GO" id="GO:0005634">
    <property type="term" value="C:nucleus"/>
    <property type="evidence" value="ECO:0007669"/>
    <property type="project" value="UniProtKB-SubCell"/>
</dbReference>
<name>A0A8C0D9P8_BALMU</name>
<evidence type="ECO:0000256" key="11">
    <source>
        <dbReference type="ARBA" id="ARBA00022737"/>
    </source>
</evidence>
<dbReference type="AlphaFoldDB" id="A0A8C0D9P8"/>
<evidence type="ECO:0000256" key="13">
    <source>
        <dbReference type="ARBA" id="ARBA00022801"/>
    </source>
</evidence>
<dbReference type="GO" id="GO:0003724">
    <property type="term" value="F:RNA helicase activity"/>
    <property type="evidence" value="ECO:0007669"/>
    <property type="project" value="UniProtKB-EC"/>
</dbReference>
<dbReference type="OrthoDB" id="416741at2759"/>
<comment type="catalytic activity">
    <reaction evidence="23">
        <text>ATP + H2O = ADP + phosphate + H(+)</text>
        <dbReference type="Rhea" id="RHEA:13065"/>
        <dbReference type="ChEBI" id="CHEBI:15377"/>
        <dbReference type="ChEBI" id="CHEBI:15378"/>
        <dbReference type="ChEBI" id="CHEBI:30616"/>
        <dbReference type="ChEBI" id="CHEBI:43474"/>
        <dbReference type="ChEBI" id="CHEBI:456216"/>
        <dbReference type="EC" id="3.6.4.13"/>
    </reaction>
    <physiologicalReaction direction="left-to-right" evidence="23">
        <dbReference type="Rhea" id="RHEA:13066"/>
    </physiologicalReaction>
</comment>
<dbReference type="GO" id="GO:0045071">
    <property type="term" value="P:negative regulation of viral genome replication"/>
    <property type="evidence" value="ECO:0007669"/>
    <property type="project" value="Ensembl"/>
</dbReference>
<evidence type="ECO:0000256" key="4">
    <source>
        <dbReference type="ARBA" id="ARBA00006866"/>
    </source>
</evidence>
<evidence type="ECO:0000256" key="22">
    <source>
        <dbReference type="ARBA" id="ARBA00023242"/>
    </source>
</evidence>
<evidence type="ECO:0000256" key="24">
    <source>
        <dbReference type="ARBA" id="ARBA00065849"/>
    </source>
</evidence>
<evidence type="ECO:0000256" key="21">
    <source>
        <dbReference type="ARBA" id="ARBA00023128"/>
    </source>
</evidence>
<feature type="binding site" evidence="29">
    <location>
        <position position="900"/>
    </location>
    <ligand>
        <name>Zn(2+)</name>
        <dbReference type="ChEBI" id="CHEBI:29105"/>
    </ligand>
</feature>
<dbReference type="KEGG" id="bmus:118898539"/>
<dbReference type="InterPro" id="IPR001650">
    <property type="entry name" value="Helicase_C-like"/>
</dbReference>
<dbReference type="GO" id="GO:0051259">
    <property type="term" value="P:protein complex oligomerization"/>
    <property type="evidence" value="ECO:0007669"/>
    <property type="project" value="Ensembl"/>
</dbReference>
<dbReference type="GO" id="GO:0005739">
    <property type="term" value="C:mitochondrion"/>
    <property type="evidence" value="ECO:0007669"/>
    <property type="project" value="UniProtKB-SubCell"/>
</dbReference>
<dbReference type="CTD" id="64135"/>
<dbReference type="GO" id="GO:0008270">
    <property type="term" value="F:zinc ion binding"/>
    <property type="evidence" value="ECO:0007669"/>
    <property type="project" value="UniProtKB-UniRule"/>
</dbReference>
<dbReference type="Pfam" id="PF00271">
    <property type="entry name" value="Helicase_C"/>
    <property type="match status" value="1"/>
</dbReference>
<keyword evidence="20" id="KW-0051">Antiviral defense</keyword>